<reference evidence="1 2" key="1">
    <citation type="submission" date="2015-01" db="EMBL/GenBank/DDBJ databases">
        <title>Genome Sequencing of Rickettsiales.</title>
        <authorList>
            <person name="Daugherty S.C."/>
            <person name="Su Q."/>
            <person name="Abolude K."/>
            <person name="Beier-Sexton M."/>
            <person name="Carlyon J.A."/>
            <person name="Carter R."/>
            <person name="Day N.P."/>
            <person name="Dumler S.J."/>
            <person name="Dyachenko V."/>
            <person name="Godinez A."/>
            <person name="Kurtti T.J."/>
            <person name="Lichay M."/>
            <person name="Mullins K.E."/>
            <person name="Ott S."/>
            <person name="Pappas-Brown V."/>
            <person name="Paris D.H."/>
            <person name="Patel P."/>
            <person name="Richards A.L."/>
            <person name="Sadzewicz L."/>
            <person name="Sears K."/>
            <person name="Seidman D."/>
            <person name="Sengamalay N."/>
            <person name="Stenos J."/>
            <person name="Tallon L.J."/>
            <person name="Vincent G."/>
            <person name="Fraser C.M."/>
            <person name="Munderloh U."/>
            <person name="Dunning-Hotopp J.C."/>
        </authorList>
    </citation>
    <scope>NUCLEOTIDE SEQUENCE [LARGE SCALE GENOMIC DNA]</scope>
    <source>
        <strain evidence="1 2">TA716</strain>
    </source>
</reference>
<dbReference type="EMBL" id="LAOA01000101">
    <property type="protein sequence ID" value="KJV72643.1"/>
    <property type="molecule type" value="Genomic_DNA"/>
</dbReference>
<dbReference type="SUPFAM" id="SSF48403">
    <property type="entry name" value="Ankyrin repeat"/>
    <property type="match status" value="1"/>
</dbReference>
<accession>A0A0F3NXD6</accession>
<dbReference type="InterPro" id="IPR036770">
    <property type="entry name" value="Ankyrin_rpt-contain_sf"/>
</dbReference>
<evidence type="ECO:0000313" key="2">
    <source>
        <dbReference type="Proteomes" id="UP000033671"/>
    </source>
</evidence>
<proteinExistence type="predicted"/>
<dbReference type="Proteomes" id="UP000033671">
    <property type="component" value="Unassembled WGS sequence"/>
</dbReference>
<evidence type="ECO:0000313" key="1">
    <source>
        <dbReference type="EMBL" id="KJV72643.1"/>
    </source>
</evidence>
<name>A0A0F3NXD6_ORITS</name>
<dbReference type="AlphaFoldDB" id="A0A0F3NXD6"/>
<gene>
    <name evidence="1" type="ORF">OTSTA716_1872</name>
</gene>
<sequence length="48" mass="5337">MILKSKTKYTLHSAIQDGDIKKVKQLINKDSTLVNSKYKDGTTALSVL</sequence>
<dbReference type="PATRIC" id="fig|1359175.3.peg.78"/>
<organism evidence="1 2">
    <name type="scientific">Orientia tsutsugamushi str. TA716</name>
    <dbReference type="NCBI Taxonomy" id="1359175"/>
    <lineage>
        <taxon>Bacteria</taxon>
        <taxon>Pseudomonadati</taxon>
        <taxon>Pseudomonadota</taxon>
        <taxon>Alphaproteobacteria</taxon>
        <taxon>Rickettsiales</taxon>
        <taxon>Rickettsiaceae</taxon>
        <taxon>Rickettsieae</taxon>
        <taxon>Orientia</taxon>
    </lineage>
</organism>
<protein>
    <submittedName>
        <fullName evidence="1">Putative ankyrin repeat protein</fullName>
    </submittedName>
</protein>
<comment type="caution">
    <text evidence="1">The sequence shown here is derived from an EMBL/GenBank/DDBJ whole genome shotgun (WGS) entry which is preliminary data.</text>
</comment>
<dbReference type="Gene3D" id="1.25.40.20">
    <property type="entry name" value="Ankyrin repeat-containing domain"/>
    <property type="match status" value="1"/>
</dbReference>